<dbReference type="RefSeq" id="WP_255796510.1">
    <property type="nucleotide sequence ID" value="NZ_CP104263.1"/>
</dbReference>
<evidence type="ECO:0000256" key="2">
    <source>
        <dbReference type="SAM" id="Phobius"/>
    </source>
</evidence>
<dbReference type="EMBL" id="JANFLP010000001">
    <property type="protein sequence ID" value="MCQ1948730.1"/>
    <property type="molecule type" value="Genomic_DNA"/>
</dbReference>
<keyword evidence="2" id="KW-1133">Transmembrane helix</keyword>
<feature type="region of interest" description="Disordered" evidence="1">
    <location>
        <begin position="180"/>
        <end position="205"/>
    </location>
</feature>
<keyword evidence="2" id="KW-0812">Transmembrane</keyword>
<keyword evidence="2" id="KW-0472">Membrane</keyword>
<proteinExistence type="predicted"/>
<accession>A0ABT1NLZ2</accession>
<feature type="compositionally biased region" description="Polar residues" evidence="1">
    <location>
        <begin position="184"/>
        <end position="199"/>
    </location>
</feature>
<dbReference type="Proteomes" id="UP001206924">
    <property type="component" value="Unassembled WGS sequence"/>
</dbReference>
<comment type="caution">
    <text evidence="3">The sequence shown here is derived from an EMBL/GenBank/DDBJ whole genome shotgun (WGS) entry which is preliminary data.</text>
</comment>
<organism evidence="3 4">
    <name type="scientific">Arthrobacter jinronghuae</name>
    <dbReference type="NCBI Taxonomy" id="2964609"/>
    <lineage>
        <taxon>Bacteria</taxon>
        <taxon>Bacillati</taxon>
        <taxon>Actinomycetota</taxon>
        <taxon>Actinomycetes</taxon>
        <taxon>Micrococcales</taxon>
        <taxon>Micrococcaceae</taxon>
        <taxon>Arthrobacter</taxon>
    </lineage>
</organism>
<reference evidence="3 4" key="1">
    <citation type="submission" date="2022-07" db="EMBL/GenBank/DDBJ databases">
        <title>Novel species in genus Arthrobacter.</title>
        <authorList>
            <person name="Liu Y."/>
        </authorList>
    </citation>
    <scope>NUCLEOTIDE SEQUENCE [LARGE SCALE GENOMIC DNA]</scope>
    <source>
        <strain evidence="4">zg-Y859</strain>
    </source>
</reference>
<keyword evidence="4" id="KW-1185">Reference proteome</keyword>
<evidence type="ECO:0000313" key="3">
    <source>
        <dbReference type="EMBL" id="MCQ1948730.1"/>
    </source>
</evidence>
<sequence length="234" mass="25943">MSYTQYPMPSPPKMASTLGPVGKTAIAVTAFLLVMAVVAVGVFIARGGAGYQDRDWEDKVDSIVDSLLPMASGEVDDPHADEFDEFWKDPAMNTPEATALMAAVTAQWESHFRTYQLQAQGYLSKIEDADAKARAQEKMDQLDRAFADDRPARGRVVIFEDLSPFLSASCDPDDSDKDLIKFDSSGNPQPQFTTRNTRAGTWPSDPDFEARVKPLIVKAYPEMYDAWLSERCSK</sequence>
<gene>
    <name evidence="3" type="ORF">NNX28_02145</name>
</gene>
<name>A0ABT1NLZ2_9MICC</name>
<evidence type="ECO:0000256" key="1">
    <source>
        <dbReference type="SAM" id="MobiDB-lite"/>
    </source>
</evidence>
<feature type="transmembrane region" description="Helical" evidence="2">
    <location>
        <begin position="20"/>
        <end position="45"/>
    </location>
</feature>
<protein>
    <submittedName>
        <fullName evidence="3">Uncharacterized protein</fullName>
    </submittedName>
</protein>
<evidence type="ECO:0000313" key="4">
    <source>
        <dbReference type="Proteomes" id="UP001206924"/>
    </source>
</evidence>